<dbReference type="InterPro" id="IPR036005">
    <property type="entry name" value="Creatinase/aminopeptidase-like"/>
</dbReference>
<dbReference type="GO" id="GO:0004177">
    <property type="term" value="F:aminopeptidase activity"/>
    <property type="evidence" value="ECO:0007669"/>
    <property type="project" value="UniProtKB-KW"/>
</dbReference>
<dbReference type="SUPFAM" id="SSF55920">
    <property type="entry name" value="Creatinase/aminopeptidase"/>
    <property type="match status" value="1"/>
</dbReference>
<dbReference type="EMBL" id="FWXW01000002">
    <property type="protein sequence ID" value="SMC46510.1"/>
    <property type="molecule type" value="Genomic_DNA"/>
</dbReference>
<keyword evidence="3" id="KW-0378">Hydrolase</keyword>
<dbReference type="InterPro" id="IPR050659">
    <property type="entry name" value="Peptidase_M24B"/>
</dbReference>
<feature type="domain" description="Creatinase N-terminal" evidence="2">
    <location>
        <begin position="5"/>
        <end position="130"/>
    </location>
</feature>
<dbReference type="Gene3D" id="3.40.350.10">
    <property type="entry name" value="Creatinase/prolidase N-terminal domain"/>
    <property type="match status" value="1"/>
</dbReference>
<dbReference type="RefSeq" id="WP_084233626.1">
    <property type="nucleotide sequence ID" value="NZ_FWXW01000002.1"/>
</dbReference>
<dbReference type="AlphaFoldDB" id="A0A1W1ZDJ3"/>
<keyword evidence="3" id="KW-0645">Protease</keyword>
<dbReference type="PANTHER" id="PTHR46112:SF3">
    <property type="entry name" value="AMINOPEPTIDASE YPDF"/>
    <property type="match status" value="1"/>
</dbReference>
<dbReference type="Proteomes" id="UP000192790">
    <property type="component" value="Unassembled WGS sequence"/>
</dbReference>
<gene>
    <name evidence="3" type="ORF">SAMN02745168_0984</name>
</gene>
<reference evidence="3 4" key="1">
    <citation type="submission" date="2017-04" db="EMBL/GenBank/DDBJ databases">
        <authorList>
            <person name="Afonso C.L."/>
            <person name="Miller P.J."/>
            <person name="Scott M.A."/>
            <person name="Spackman E."/>
            <person name="Goraichik I."/>
            <person name="Dimitrov K.M."/>
            <person name="Suarez D.L."/>
            <person name="Swayne D.E."/>
        </authorList>
    </citation>
    <scope>NUCLEOTIDE SEQUENCE [LARGE SCALE GENOMIC DNA]</scope>
    <source>
        <strain evidence="3 4">DSM 12816</strain>
    </source>
</reference>
<evidence type="ECO:0000259" key="1">
    <source>
        <dbReference type="Pfam" id="PF00557"/>
    </source>
</evidence>
<protein>
    <submittedName>
        <fullName evidence="3">Xaa-Pro aminopeptidase</fullName>
    </submittedName>
</protein>
<dbReference type="OrthoDB" id="9806388at2"/>
<organism evidence="3 4">
    <name type="scientific">Papillibacter cinnamivorans DSM 12816</name>
    <dbReference type="NCBI Taxonomy" id="1122930"/>
    <lineage>
        <taxon>Bacteria</taxon>
        <taxon>Bacillati</taxon>
        <taxon>Bacillota</taxon>
        <taxon>Clostridia</taxon>
        <taxon>Eubacteriales</taxon>
        <taxon>Oscillospiraceae</taxon>
        <taxon>Papillibacter</taxon>
    </lineage>
</organism>
<dbReference type="STRING" id="1122930.SAMN02745168_0984"/>
<keyword evidence="3" id="KW-0031">Aminopeptidase</keyword>
<dbReference type="Pfam" id="PF01321">
    <property type="entry name" value="Creatinase_N"/>
    <property type="match status" value="1"/>
</dbReference>
<feature type="domain" description="Peptidase M24" evidence="1">
    <location>
        <begin position="139"/>
        <end position="339"/>
    </location>
</feature>
<keyword evidence="4" id="KW-1185">Reference proteome</keyword>
<dbReference type="PANTHER" id="PTHR46112">
    <property type="entry name" value="AMINOPEPTIDASE"/>
    <property type="match status" value="1"/>
</dbReference>
<evidence type="ECO:0000313" key="4">
    <source>
        <dbReference type="Proteomes" id="UP000192790"/>
    </source>
</evidence>
<evidence type="ECO:0000259" key="2">
    <source>
        <dbReference type="Pfam" id="PF01321"/>
    </source>
</evidence>
<dbReference type="InterPro" id="IPR000994">
    <property type="entry name" value="Pept_M24"/>
</dbReference>
<evidence type="ECO:0000313" key="3">
    <source>
        <dbReference type="EMBL" id="SMC46510.1"/>
    </source>
</evidence>
<proteinExistence type="predicted"/>
<sequence length="357" mass="38705">MKKNRFAQIAEKLPELELDGFLLTSQANRFYATGFDSTDGIAVVTKTKNFFFIDSRFIEAARASIGDAEVEMVDRSKNYNAAIRQAVAASGIRRLGFEEDHLSVSAYRAYVAAIKTEFIPAQSILTGLRAAKDESEIAAITKAQRIAEGAFEEILDVIRPGLTEKAVAAELAYRMLRRGAEKMSFDPIVVSGPNSSLPHGVPTDRVLRTGEFLTMDFGCIAEGYCSDMTRTVALGSADEEMRRVYDIVLRAQLAGIAAARAGQTGKSIDTAARNVIDGAGYGEYFGHSFGHSVGIEIHEIPNASPGDETSMPEGAVVTAEPGIYLPGKFGVRIEDMMVLRPYGCDVITKAQKDLIIL</sequence>
<name>A0A1W1ZDJ3_9FIRM</name>
<dbReference type="InterPro" id="IPR029149">
    <property type="entry name" value="Creatin/AminoP/Spt16_N"/>
</dbReference>
<dbReference type="InterPro" id="IPR000587">
    <property type="entry name" value="Creatinase_N"/>
</dbReference>
<dbReference type="Gene3D" id="3.90.230.10">
    <property type="entry name" value="Creatinase/methionine aminopeptidase superfamily"/>
    <property type="match status" value="1"/>
</dbReference>
<dbReference type="SUPFAM" id="SSF53092">
    <property type="entry name" value="Creatinase/prolidase N-terminal domain"/>
    <property type="match status" value="1"/>
</dbReference>
<dbReference type="CDD" id="cd01092">
    <property type="entry name" value="APP-like"/>
    <property type="match status" value="1"/>
</dbReference>
<accession>A0A1W1ZDJ3</accession>
<dbReference type="Pfam" id="PF00557">
    <property type="entry name" value="Peptidase_M24"/>
    <property type="match status" value="1"/>
</dbReference>